<protein>
    <submittedName>
        <fullName evidence="3">Uncharacterized protein</fullName>
    </submittedName>
</protein>
<comment type="caution">
    <text evidence="3">The sequence shown here is derived from an EMBL/GenBank/DDBJ whole genome shotgun (WGS) entry which is preliminary data.</text>
</comment>
<organism evidence="3 4">
    <name type="scientific">Candidatus Tanganyikabacteria bacterium</name>
    <dbReference type="NCBI Taxonomy" id="2961651"/>
    <lineage>
        <taxon>Bacteria</taxon>
        <taxon>Bacillati</taxon>
        <taxon>Candidatus Sericytochromatia</taxon>
        <taxon>Candidatus Tanganyikabacteria</taxon>
    </lineage>
</organism>
<dbReference type="EMBL" id="VGJX01000184">
    <property type="protein sequence ID" value="MBM3274329.1"/>
    <property type="molecule type" value="Genomic_DNA"/>
</dbReference>
<proteinExistence type="predicted"/>
<reference evidence="3 4" key="1">
    <citation type="submission" date="2019-03" db="EMBL/GenBank/DDBJ databases">
        <title>Lake Tanganyika Metagenome-Assembled Genomes (MAGs).</title>
        <authorList>
            <person name="Tran P."/>
        </authorList>
    </citation>
    <scope>NUCLEOTIDE SEQUENCE [LARGE SCALE GENOMIC DNA]</scope>
    <source>
        <strain evidence="3">K_DeepCast_65m_m2_236</strain>
    </source>
</reference>
<feature type="compositionally biased region" description="Pro residues" evidence="1">
    <location>
        <begin position="59"/>
        <end position="69"/>
    </location>
</feature>
<evidence type="ECO:0000313" key="3">
    <source>
        <dbReference type="EMBL" id="MBM3274329.1"/>
    </source>
</evidence>
<dbReference type="AlphaFoldDB" id="A0A937X1P6"/>
<feature type="signal peptide" evidence="2">
    <location>
        <begin position="1"/>
        <end position="20"/>
    </location>
</feature>
<dbReference type="Proteomes" id="UP000703893">
    <property type="component" value="Unassembled WGS sequence"/>
</dbReference>
<feature type="chain" id="PRO_5037542803" evidence="2">
    <location>
        <begin position="21"/>
        <end position="203"/>
    </location>
</feature>
<evidence type="ECO:0000313" key="4">
    <source>
        <dbReference type="Proteomes" id="UP000703893"/>
    </source>
</evidence>
<accession>A0A937X1P6</accession>
<gene>
    <name evidence="3" type="ORF">FJZ00_04210</name>
</gene>
<evidence type="ECO:0000256" key="2">
    <source>
        <dbReference type="SAM" id="SignalP"/>
    </source>
</evidence>
<name>A0A937X1P6_9BACT</name>
<keyword evidence="2" id="KW-0732">Signal</keyword>
<feature type="region of interest" description="Disordered" evidence="1">
    <location>
        <begin position="35"/>
        <end position="76"/>
    </location>
</feature>
<sequence>MKHMNRLAIGFLAAAFPALPACSDLSGLLRTLADASAPRSGSPGSPPAQGNTGDGNPASPRPAPQPTASPPAESQIADPEQLLTAWLQALTSGTEDQAAVAVLPFVHKSLKNSSGTALSSDVRQFSFHKAYVDAKFYALPVVVTRIRENQGTTGIGHGDQAERGRIKDYFIGRKDASTGMPAPVPLFFPESGAPPKVSYMGNL</sequence>
<evidence type="ECO:0000256" key="1">
    <source>
        <dbReference type="SAM" id="MobiDB-lite"/>
    </source>
</evidence>